<feature type="domain" description="Zinc finger Ogr/Delta-type" evidence="1">
    <location>
        <begin position="3"/>
        <end position="49"/>
    </location>
</feature>
<dbReference type="AlphaFoldDB" id="A0A0T9LC94"/>
<evidence type="ECO:0000259" key="1">
    <source>
        <dbReference type="Pfam" id="PF04606"/>
    </source>
</evidence>
<sequence length="81" mass="9436">MMRCPVCKHASHTRASRYLSEQTKEAYYQCQNIECSCTFKSIENVDKIITRPPIKEPEIIPTVILPERKVLNRYGSNARIH</sequence>
<proteinExistence type="predicted"/>
<dbReference type="RefSeq" id="WP_074014082.1">
    <property type="nucleotide sequence ID" value="NZ_CAWMAB010000007.1"/>
</dbReference>
<dbReference type="Proteomes" id="UP000045824">
    <property type="component" value="Unassembled WGS sequence"/>
</dbReference>
<dbReference type="InterPro" id="IPR007684">
    <property type="entry name" value="Znf_Ogr/Delta"/>
</dbReference>
<evidence type="ECO:0000313" key="3">
    <source>
        <dbReference type="Proteomes" id="UP000045824"/>
    </source>
</evidence>
<evidence type="ECO:0000313" key="2">
    <source>
        <dbReference type="EMBL" id="CNE74995.1"/>
    </source>
</evidence>
<dbReference type="EMBL" id="CPYI01000007">
    <property type="protein sequence ID" value="CNE74995.1"/>
    <property type="molecule type" value="Genomic_DNA"/>
</dbReference>
<reference evidence="2 3" key="1">
    <citation type="submission" date="2015-03" db="EMBL/GenBank/DDBJ databases">
        <authorList>
            <person name="Murphy D."/>
        </authorList>
    </citation>
    <scope>NUCLEOTIDE SEQUENCE [LARGE SCALE GENOMIC DNA]</scope>
    <source>
        <strain evidence="2 3">FCF326</strain>
    </source>
</reference>
<dbReference type="Pfam" id="PF04606">
    <property type="entry name" value="Ogr_Delta"/>
    <property type="match status" value="1"/>
</dbReference>
<protein>
    <submittedName>
        <fullName evidence="2">Putative regulatory protein</fullName>
    </submittedName>
</protein>
<gene>
    <name evidence="2" type="ORF">ERS008491_02174</name>
</gene>
<accession>A0A0T9LC94</accession>
<name>A0A0T9LC94_YERKR</name>
<organism evidence="2 3">
    <name type="scientific">Yersinia kristensenii</name>
    <dbReference type="NCBI Taxonomy" id="28152"/>
    <lineage>
        <taxon>Bacteria</taxon>
        <taxon>Pseudomonadati</taxon>
        <taxon>Pseudomonadota</taxon>
        <taxon>Gammaproteobacteria</taxon>
        <taxon>Enterobacterales</taxon>
        <taxon>Yersiniaceae</taxon>
        <taxon>Yersinia</taxon>
    </lineage>
</organism>